<name>A0A3D9LGB9_MARFU</name>
<dbReference type="Pfam" id="PF00595">
    <property type="entry name" value="PDZ"/>
    <property type="match status" value="1"/>
</dbReference>
<organism evidence="2 3">
    <name type="scientific">Marinoscillum furvescens DSM 4134</name>
    <dbReference type="NCBI Taxonomy" id="1122208"/>
    <lineage>
        <taxon>Bacteria</taxon>
        <taxon>Pseudomonadati</taxon>
        <taxon>Bacteroidota</taxon>
        <taxon>Cytophagia</taxon>
        <taxon>Cytophagales</taxon>
        <taxon>Reichenbachiellaceae</taxon>
        <taxon>Marinoscillum</taxon>
    </lineage>
</organism>
<dbReference type="InterPro" id="IPR036034">
    <property type="entry name" value="PDZ_sf"/>
</dbReference>
<dbReference type="InterPro" id="IPR021109">
    <property type="entry name" value="Peptidase_aspartic_dom_sf"/>
</dbReference>
<dbReference type="Gene3D" id="2.30.42.10">
    <property type="match status" value="1"/>
</dbReference>
<protein>
    <submittedName>
        <fullName evidence="2">Aspartyl protease</fullName>
    </submittedName>
</protein>
<gene>
    <name evidence="2" type="ORF">C7460_101205</name>
</gene>
<dbReference type="Proteomes" id="UP000256779">
    <property type="component" value="Unassembled WGS sequence"/>
</dbReference>
<sequence length="469" mass="52836">MIPCHFRTCGITCHTKKTVPKPKKSLKTIQKAIIKPKHSQIDKHIFRFKIHLIGYSLRLNVVYFQFSNEIDNFKPSNLLIFMKRSLTFLFALAVYSLSAQTPITSIPFQLYGDHMLIKVSVDNSEPLDFIFDTGSGLTVIDDDVADRLKLRGKKVKMNTTKTTMELIKHNEIEINGFPMEKNIKIYSTDLDHLEISLGRDIDGIVGYDLMHHHTLHINYARGIMDIYEHGEGPADGDVVPFHLTISIPTIKGAVTLNNGEPHDGKFFIMSGAGTTLDFNSPYAEKWDVIHKTGKHYSYLVKGISEEETLHYEGHVLSFSFGDQTIEDLPIGISMAKEGIQAHPEVAGIIGNQVLSKFNITIDLPGKKLYFQPNKNFDKPLHVNCSGIDIQLSKDKRRVLVHQVFEDSPAAEAGIQLNDELLLINDTPVRDVPLPRIKEMLRQNGEEVTLVLNQNGDEKTVSLALRSLIE</sequence>
<evidence type="ECO:0000313" key="3">
    <source>
        <dbReference type="Proteomes" id="UP000256779"/>
    </source>
</evidence>
<dbReference type="AlphaFoldDB" id="A0A3D9LGB9"/>
<keyword evidence="2" id="KW-0378">Hydrolase</keyword>
<dbReference type="InterPro" id="IPR001478">
    <property type="entry name" value="PDZ"/>
</dbReference>
<dbReference type="GO" id="GO:0006508">
    <property type="term" value="P:proteolysis"/>
    <property type="evidence" value="ECO:0007669"/>
    <property type="project" value="UniProtKB-KW"/>
</dbReference>
<keyword evidence="2" id="KW-0645">Protease</keyword>
<reference evidence="2 3" key="1">
    <citation type="submission" date="2018-07" db="EMBL/GenBank/DDBJ databases">
        <title>Genomic Encyclopedia of Type Strains, Phase IV (KMG-IV): sequencing the most valuable type-strain genomes for metagenomic binning, comparative biology and taxonomic classification.</title>
        <authorList>
            <person name="Goeker M."/>
        </authorList>
    </citation>
    <scope>NUCLEOTIDE SEQUENCE [LARGE SCALE GENOMIC DNA]</scope>
    <source>
        <strain evidence="2 3">DSM 4134</strain>
    </source>
</reference>
<comment type="caution">
    <text evidence="2">The sequence shown here is derived from an EMBL/GenBank/DDBJ whole genome shotgun (WGS) entry which is preliminary data.</text>
</comment>
<dbReference type="GO" id="GO:0008233">
    <property type="term" value="F:peptidase activity"/>
    <property type="evidence" value="ECO:0007669"/>
    <property type="project" value="UniProtKB-KW"/>
</dbReference>
<dbReference type="PROSITE" id="PS50106">
    <property type="entry name" value="PDZ"/>
    <property type="match status" value="1"/>
</dbReference>
<feature type="domain" description="PDZ" evidence="1">
    <location>
        <begin position="386"/>
        <end position="455"/>
    </location>
</feature>
<evidence type="ECO:0000259" key="1">
    <source>
        <dbReference type="PROSITE" id="PS50106"/>
    </source>
</evidence>
<evidence type="ECO:0000313" key="2">
    <source>
        <dbReference type="EMBL" id="REE05688.1"/>
    </source>
</evidence>
<keyword evidence="3" id="KW-1185">Reference proteome</keyword>
<dbReference type="EMBL" id="QREG01000001">
    <property type="protein sequence ID" value="REE05688.1"/>
    <property type="molecule type" value="Genomic_DNA"/>
</dbReference>
<dbReference type="Gene3D" id="2.40.70.10">
    <property type="entry name" value="Acid Proteases"/>
    <property type="match status" value="2"/>
</dbReference>
<dbReference type="SUPFAM" id="SSF50156">
    <property type="entry name" value="PDZ domain-like"/>
    <property type="match status" value="1"/>
</dbReference>
<dbReference type="SMART" id="SM00228">
    <property type="entry name" value="PDZ"/>
    <property type="match status" value="1"/>
</dbReference>
<dbReference type="SUPFAM" id="SSF50630">
    <property type="entry name" value="Acid proteases"/>
    <property type="match status" value="1"/>
</dbReference>
<accession>A0A3D9LGB9</accession>
<proteinExistence type="predicted"/>
<dbReference type="Pfam" id="PF13650">
    <property type="entry name" value="Asp_protease_2"/>
    <property type="match status" value="1"/>
</dbReference>